<feature type="compositionally biased region" description="Basic and acidic residues" evidence="1">
    <location>
        <begin position="21"/>
        <end position="30"/>
    </location>
</feature>
<accession>A0A0A9A8T0</accession>
<dbReference type="EMBL" id="GBRH01250409">
    <property type="protein sequence ID" value="JAD47486.1"/>
    <property type="molecule type" value="Transcribed_RNA"/>
</dbReference>
<name>A0A0A9A8T0_ARUDO</name>
<dbReference type="AlphaFoldDB" id="A0A0A9A8T0"/>
<sequence>MVTAVTDVAAASCHTALVRLTHGDHEDARSSSRSSRPPPSSLNPTAGVVTPFGRRYCRLNRLPLHTLATPDCRRPPRLRWISPTPRSHGPRTCPAAAAREPGLRRCLSARA</sequence>
<protein>
    <submittedName>
        <fullName evidence="2">Uncharacterized protein</fullName>
    </submittedName>
</protein>
<reference evidence="2" key="1">
    <citation type="submission" date="2014-09" db="EMBL/GenBank/DDBJ databases">
        <authorList>
            <person name="Magalhaes I.L.F."/>
            <person name="Oliveira U."/>
            <person name="Santos F.R."/>
            <person name="Vidigal T.H.D.A."/>
            <person name="Brescovit A.D."/>
            <person name="Santos A.J."/>
        </authorList>
    </citation>
    <scope>NUCLEOTIDE SEQUENCE</scope>
    <source>
        <tissue evidence="2">Shoot tissue taken approximately 20 cm above the soil surface</tissue>
    </source>
</reference>
<evidence type="ECO:0000256" key="1">
    <source>
        <dbReference type="SAM" id="MobiDB-lite"/>
    </source>
</evidence>
<feature type="region of interest" description="Disordered" evidence="1">
    <location>
        <begin position="20"/>
        <end position="49"/>
    </location>
</feature>
<proteinExistence type="predicted"/>
<feature type="region of interest" description="Disordered" evidence="1">
    <location>
        <begin position="73"/>
        <end position="96"/>
    </location>
</feature>
<reference evidence="2" key="2">
    <citation type="journal article" date="2015" name="Data Brief">
        <title>Shoot transcriptome of the giant reed, Arundo donax.</title>
        <authorList>
            <person name="Barrero R.A."/>
            <person name="Guerrero F.D."/>
            <person name="Moolhuijzen P."/>
            <person name="Goolsby J.A."/>
            <person name="Tidwell J."/>
            <person name="Bellgard S.E."/>
            <person name="Bellgard M.I."/>
        </authorList>
    </citation>
    <scope>NUCLEOTIDE SEQUENCE</scope>
    <source>
        <tissue evidence="2">Shoot tissue taken approximately 20 cm above the soil surface</tissue>
    </source>
</reference>
<organism evidence="2">
    <name type="scientific">Arundo donax</name>
    <name type="common">Giant reed</name>
    <name type="synonym">Donax arundinaceus</name>
    <dbReference type="NCBI Taxonomy" id="35708"/>
    <lineage>
        <taxon>Eukaryota</taxon>
        <taxon>Viridiplantae</taxon>
        <taxon>Streptophyta</taxon>
        <taxon>Embryophyta</taxon>
        <taxon>Tracheophyta</taxon>
        <taxon>Spermatophyta</taxon>
        <taxon>Magnoliopsida</taxon>
        <taxon>Liliopsida</taxon>
        <taxon>Poales</taxon>
        <taxon>Poaceae</taxon>
        <taxon>PACMAD clade</taxon>
        <taxon>Arundinoideae</taxon>
        <taxon>Arundineae</taxon>
        <taxon>Arundo</taxon>
    </lineage>
</organism>
<evidence type="ECO:0000313" key="2">
    <source>
        <dbReference type="EMBL" id="JAD47486.1"/>
    </source>
</evidence>